<dbReference type="InterPro" id="IPR013785">
    <property type="entry name" value="Aldolase_TIM"/>
</dbReference>
<keyword evidence="7" id="KW-1185">Reference proteome</keyword>
<dbReference type="GO" id="GO:0018580">
    <property type="term" value="F:nitronate monooxygenase activity"/>
    <property type="evidence" value="ECO:0007669"/>
    <property type="project" value="InterPro"/>
</dbReference>
<evidence type="ECO:0000256" key="3">
    <source>
        <dbReference type="ARBA" id="ARBA00022643"/>
    </source>
</evidence>
<comment type="caution">
    <text evidence="6">The sequence shown here is derived from an EMBL/GenBank/DDBJ whole genome shotgun (WGS) entry which is preliminary data.</text>
</comment>
<dbReference type="InterPro" id="IPR004136">
    <property type="entry name" value="NMO"/>
</dbReference>
<reference evidence="6 7" key="1">
    <citation type="submission" date="2019-08" db="EMBL/GenBank/DDBJ databases">
        <title>Parahaliea maris sp. nov., isolated from the surface seawater.</title>
        <authorList>
            <person name="Liu Y."/>
        </authorList>
    </citation>
    <scope>NUCLEOTIDE SEQUENCE [LARGE SCALE GENOMIC DNA]</scope>
    <source>
        <strain evidence="6 7">S2-26</strain>
    </source>
</reference>
<proteinExistence type="inferred from homology"/>
<gene>
    <name evidence="6" type="ORF">FVW59_14845</name>
</gene>
<dbReference type="FunFam" id="3.20.20.70:FF:000210">
    <property type="entry name" value="2-nitropropane dioxygenase"/>
    <property type="match status" value="1"/>
</dbReference>
<name>A0A5C8ZS96_9GAMM</name>
<dbReference type="AlphaFoldDB" id="A0A5C8ZS96"/>
<keyword evidence="2" id="KW-0285">Flavoprotein</keyword>
<evidence type="ECO:0000256" key="5">
    <source>
        <dbReference type="ARBA" id="ARBA00023033"/>
    </source>
</evidence>
<evidence type="ECO:0000256" key="1">
    <source>
        <dbReference type="ARBA" id="ARBA00009881"/>
    </source>
</evidence>
<dbReference type="PANTHER" id="PTHR42747">
    <property type="entry name" value="NITRONATE MONOOXYGENASE-RELATED"/>
    <property type="match status" value="1"/>
</dbReference>
<keyword evidence="5 6" id="KW-0503">Monooxygenase</keyword>
<protein>
    <submittedName>
        <fullName evidence="6">Nitronate monooxygenase</fullName>
    </submittedName>
</protein>
<evidence type="ECO:0000256" key="4">
    <source>
        <dbReference type="ARBA" id="ARBA00023002"/>
    </source>
</evidence>
<keyword evidence="4" id="KW-0560">Oxidoreductase</keyword>
<dbReference type="CDD" id="cd04730">
    <property type="entry name" value="NPD_like"/>
    <property type="match status" value="1"/>
</dbReference>
<evidence type="ECO:0000313" key="6">
    <source>
        <dbReference type="EMBL" id="TXS90609.1"/>
    </source>
</evidence>
<accession>A0A5C8ZS96</accession>
<dbReference type="SUPFAM" id="SSF51412">
    <property type="entry name" value="Inosine monophosphate dehydrogenase (IMPDH)"/>
    <property type="match status" value="1"/>
</dbReference>
<dbReference type="Proteomes" id="UP000321933">
    <property type="component" value="Unassembled WGS sequence"/>
</dbReference>
<dbReference type="OrthoDB" id="9778912at2"/>
<keyword evidence="3" id="KW-0288">FMN</keyword>
<dbReference type="Pfam" id="PF03060">
    <property type="entry name" value="NMO"/>
    <property type="match status" value="1"/>
</dbReference>
<comment type="similarity">
    <text evidence="1">Belongs to the nitronate monooxygenase family. NMO class I subfamily.</text>
</comment>
<dbReference type="PANTHER" id="PTHR42747:SF4">
    <property type="entry name" value="BLR1330 PROTEIN"/>
    <property type="match status" value="1"/>
</dbReference>
<evidence type="ECO:0000313" key="7">
    <source>
        <dbReference type="Proteomes" id="UP000321933"/>
    </source>
</evidence>
<dbReference type="Gene3D" id="3.20.20.70">
    <property type="entry name" value="Aldolase class I"/>
    <property type="match status" value="1"/>
</dbReference>
<dbReference type="EMBL" id="VRYZ01000006">
    <property type="protein sequence ID" value="TXS90609.1"/>
    <property type="molecule type" value="Genomic_DNA"/>
</dbReference>
<dbReference type="RefSeq" id="WP_148065134.1">
    <property type="nucleotide sequence ID" value="NZ_VRYZ01000006.1"/>
</dbReference>
<evidence type="ECO:0000256" key="2">
    <source>
        <dbReference type="ARBA" id="ARBA00022630"/>
    </source>
</evidence>
<organism evidence="6 7">
    <name type="scientific">Parahaliea aestuarii</name>
    <dbReference type="NCBI Taxonomy" id="1852021"/>
    <lineage>
        <taxon>Bacteria</taxon>
        <taxon>Pseudomonadati</taxon>
        <taxon>Pseudomonadota</taxon>
        <taxon>Gammaproteobacteria</taxon>
        <taxon>Cellvibrionales</taxon>
        <taxon>Halieaceae</taxon>
        <taxon>Parahaliea</taxon>
    </lineage>
</organism>
<sequence>MTDTPEFSLSRLRIPAFQAPMFLQSGPDMVIAACKAGMVGSFPSLNTRTTEQLEEWLQRITAELDPATDAPWAINLMMHRSNARRDEDLALAVKYRAPIVISALGSPRDAVEAVHSYGGSIYADVINVSFARKAIAAGVDGLVLVAAGAGGHTGQLSGFAFVEEVRRFWDGPIVLGGGISSGRAIRAAEVLGATYAYLGTRFIATNESMAVDEYKQMLVAASGEDIICSDALTGVKANWLRGSLVQAGYDPENMPASGDIDITRSAGDSKRWRDVWAAGQGAGAIDEILPVAELVERLVSEYRATCEGQ</sequence>